<dbReference type="OrthoDB" id="79171at2759"/>
<evidence type="ECO:0000313" key="2">
    <source>
        <dbReference type="EMBL" id="EEA06564.1"/>
    </source>
</evidence>
<dbReference type="EMBL" id="DS989730">
    <property type="protein sequence ID" value="EEA06564.1"/>
    <property type="molecule type" value="Genomic_DNA"/>
</dbReference>
<dbReference type="RefSeq" id="XP_002140913.1">
    <property type="nucleotide sequence ID" value="XM_002140877.1"/>
</dbReference>
<dbReference type="OMA" id="IGRTCSF"/>
<name>B6AEE7_CRYMR</name>
<reference evidence="2" key="1">
    <citation type="submission" date="2008-06" db="EMBL/GenBank/DDBJ databases">
        <authorList>
            <person name="Lorenzi H."/>
            <person name="Inman J."/>
            <person name="Miller J."/>
            <person name="Schobel S."/>
            <person name="Amedeo P."/>
            <person name="Caler E.V."/>
            <person name="da Silva J."/>
        </authorList>
    </citation>
    <scope>NUCLEOTIDE SEQUENCE [LARGE SCALE GENOMIC DNA]</scope>
    <source>
        <strain evidence="2">RN66</strain>
    </source>
</reference>
<evidence type="ECO:0000256" key="1">
    <source>
        <dbReference type="SAM" id="Coils"/>
    </source>
</evidence>
<dbReference type="Proteomes" id="UP000001460">
    <property type="component" value="Unassembled WGS sequence"/>
</dbReference>
<protein>
    <recommendedName>
        <fullName evidence="4">Tudor domain-containing protein</fullName>
    </recommendedName>
</protein>
<sequence length="317" mass="36578">MNELDESLDSLEEKRNYHIEQLKLVEDQLTISDNENNNILMKLRDDLIEIINLTNDLIKYKSSVELNKSTNISAIVPTNNENTNEVAKTEIHSNLPLTKSIKLEDSFNHILPSIIDVNGKSFNIGRTVELNSTDNYRKYAKIESESGTGYKVCLFGSNKTIEISKGKVHLLPELTNLKKDDDAEALYSYDGCWYACKIKDVRQNGYLIEYSGYEEDDIIPFDRIRIPRRSDKVLDNESKIPNIITPAGYKVPENLIIKPTDSEKVKFDKRRKMSAIKKQQRSDFIESRAIKRQDSWKKHINSVNKVPIFNKILSNYK</sequence>
<organism evidence="2 3">
    <name type="scientific">Cryptosporidium muris (strain RN66)</name>
    <dbReference type="NCBI Taxonomy" id="441375"/>
    <lineage>
        <taxon>Eukaryota</taxon>
        <taxon>Sar</taxon>
        <taxon>Alveolata</taxon>
        <taxon>Apicomplexa</taxon>
        <taxon>Conoidasida</taxon>
        <taxon>Coccidia</taxon>
        <taxon>Eucoccidiorida</taxon>
        <taxon>Eimeriorina</taxon>
        <taxon>Cryptosporidiidae</taxon>
        <taxon>Cryptosporidium</taxon>
    </lineage>
</organism>
<keyword evidence="1" id="KW-0175">Coiled coil</keyword>
<dbReference type="STRING" id="441375.B6AEE7"/>
<dbReference type="VEuPathDB" id="CryptoDB:CMU_012380"/>
<dbReference type="Gene3D" id="2.30.30.140">
    <property type="match status" value="1"/>
</dbReference>
<accession>B6AEE7</accession>
<gene>
    <name evidence="2" type="ORF">CMU_012380</name>
</gene>
<dbReference type="eggNOG" id="ENOG502SU70">
    <property type="taxonomic scope" value="Eukaryota"/>
</dbReference>
<dbReference type="GeneID" id="6996088"/>
<evidence type="ECO:0008006" key="4">
    <source>
        <dbReference type="Google" id="ProtNLM"/>
    </source>
</evidence>
<feature type="coiled-coil region" evidence="1">
    <location>
        <begin position="1"/>
        <end position="28"/>
    </location>
</feature>
<dbReference type="AlphaFoldDB" id="B6AEE7"/>
<evidence type="ECO:0000313" key="3">
    <source>
        <dbReference type="Proteomes" id="UP000001460"/>
    </source>
</evidence>
<dbReference type="SUPFAM" id="SSF63748">
    <property type="entry name" value="Tudor/PWWP/MBT"/>
    <property type="match status" value="1"/>
</dbReference>
<proteinExistence type="predicted"/>
<keyword evidence="3" id="KW-1185">Reference proteome</keyword>